<feature type="compositionally biased region" description="Acidic residues" evidence="1">
    <location>
        <begin position="197"/>
        <end position="212"/>
    </location>
</feature>
<dbReference type="Pfam" id="PF01352">
    <property type="entry name" value="KRAB"/>
    <property type="match status" value="1"/>
</dbReference>
<dbReference type="AlphaFoldDB" id="A0A8C5U7N8"/>
<dbReference type="PROSITE" id="PS50805">
    <property type="entry name" value="KRAB"/>
    <property type="match status" value="1"/>
</dbReference>
<evidence type="ECO:0000256" key="1">
    <source>
        <dbReference type="SAM" id="MobiDB-lite"/>
    </source>
</evidence>
<dbReference type="Proteomes" id="UP000694560">
    <property type="component" value="Unplaced"/>
</dbReference>
<accession>A0A8C5U7N8</accession>
<evidence type="ECO:0000313" key="3">
    <source>
        <dbReference type="Ensembl" id="ENSMCSP00000015334.1"/>
    </source>
</evidence>
<name>A0A8C5U7N8_9PASS</name>
<dbReference type="OrthoDB" id="654211at2759"/>
<sequence length="306" mass="33412">AAAAKPGLSCPSPFPCPAPVPQALAALRVSGAAMELAGGSTISLWTVVAVVQALERSVAAHASRLFSLEHRAGNSEKKHLDCEKVVGELGNRLESKCAALDTLIQEYGRLQQRLENMENLLKNRNLWILRLPSGMEAAALESDAAGFSTPEWENLEEWQKELYGKVLAGKKEALVLLDDVISEPALLSRLQGGEAPCSEEEAAPGEIPEEPADCSIPEPSFTFTVKQEKEEAPYAKERGAMEGMEFSELDVGEFPVIPQRAVLPEMWESLTFLLRDTVWWNVGAEEGQVRQWGESRSHAEGQGAYE</sequence>
<evidence type="ECO:0000259" key="2">
    <source>
        <dbReference type="PROSITE" id="PS50805"/>
    </source>
</evidence>
<dbReference type="InterPro" id="IPR001909">
    <property type="entry name" value="KRAB"/>
</dbReference>
<keyword evidence="4" id="KW-1185">Reference proteome</keyword>
<feature type="domain" description="KRAB" evidence="2">
    <location>
        <begin position="138"/>
        <end position="209"/>
    </location>
</feature>
<reference evidence="3" key="1">
    <citation type="submission" date="2025-08" db="UniProtKB">
        <authorList>
            <consortium name="Ensembl"/>
        </authorList>
    </citation>
    <scope>IDENTIFICATION</scope>
</reference>
<dbReference type="InterPro" id="IPR036051">
    <property type="entry name" value="KRAB_dom_sf"/>
</dbReference>
<reference evidence="3" key="2">
    <citation type="submission" date="2025-09" db="UniProtKB">
        <authorList>
            <consortium name="Ensembl"/>
        </authorList>
    </citation>
    <scope>IDENTIFICATION</scope>
</reference>
<organism evidence="3 4">
    <name type="scientific">Malurus cyaneus samueli</name>
    <dbReference type="NCBI Taxonomy" id="2593467"/>
    <lineage>
        <taxon>Eukaryota</taxon>
        <taxon>Metazoa</taxon>
        <taxon>Chordata</taxon>
        <taxon>Craniata</taxon>
        <taxon>Vertebrata</taxon>
        <taxon>Euteleostomi</taxon>
        <taxon>Archelosauria</taxon>
        <taxon>Archosauria</taxon>
        <taxon>Dinosauria</taxon>
        <taxon>Saurischia</taxon>
        <taxon>Theropoda</taxon>
        <taxon>Coelurosauria</taxon>
        <taxon>Aves</taxon>
        <taxon>Neognathae</taxon>
        <taxon>Neoaves</taxon>
        <taxon>Telluraves</taxon>
        <taxon>Australaves</taxon>
        <taxon>Passeriformes</taxon>
        <taxon>Meliphagoidea</taxon>
        <taxon>Maluridae</taxon>
        <taxon>Malurus</taxon>
    </lineage>
</organism>
<dbReference type="SUPFAM" id="SSF109640">
    <property type="entry name" value="KRAB domain (Kruppel-associated box)"/>
    <property type="match status" value="1"/>
</dbReference>
<dbReference type="Ensembl" id="ENSMCST00000015726.1">
    <property type="protein sequence ID" value="ENSMCSP00000015334.1"/>
    <property type="gene ID" value="ENSMCSG00000010786.1"/>
</dbReference>
<dbReference type="GO" id="GO:0006355">
    <property type="term" value="P:regulation of DNA-templated transcription"/>
    <property type="evidence" value="ECO:0007669"/>
    <property type="project" value="InterPro"/>
</dbReference>
<protein>
    <recommendedName>
        <fullName evidence="2">KRAB domain-containing protein</fullName>
    </recommendedName>
</protein>
<evidence type="ECO:0000313" key="4">
    <source>
        <dbReference type="Proteomes" id="UP000694560"/>
    </source>
</evidence>
<proteinExistence type="predicted"/>
<feature type="region of interest" description="Disordered" evidence="1">
    <location>
        <begin position="191"/>
        <end position="218"/>
    </location>
</feature>